<dbReference type="EMBL" id="PVTE01000035">
    <property type="protein sequence ID" value="PRY27018.1"/>
    <property type="molecule type" value="Genomic_DNA"/>
</dbReference>
<protein>
    <submittedName>
        <fullName evidence="1">Uncharacterized protein</fullName>
    </submittedName>
</protein>
<dbReference type="AlphaFoldDB" id="A0A2T0S0R2"/>
<reference evidence="1 2" key="1">
    <citation type="submission" date="2018-03" db="EMBL/GenBank/DDBJ databases">
        <title>Genomic Encyclopedia of Archaeal and Bacterial Type Strains, Phase II (KMG-II): from individual species to whole genera.</title>
        <authorList>
            <person name="Goeker M."/>
        </authorList>
    </citation>
    <scope>NUCLEOTIDE SEQUENCE [LARGE SCALE GENOMIC DNA]</scope>
    <source>
        <strain evidence="1 2">DSM 28354</strain>
    </source>
</reference>
<organism evidence="1 2">
    <name type="scientific">Spirosoma oryzae</name>
    <dbReference type="NCBI Taxonomy" id="1469603"/>
    <lineage>
        <taxon>Bacteria</taxon>
        <taxon>Pseudomonadati</taxon>
        <taxon>Bacteroidota</taxon>
        <taxon>Cytophagia</taxon>
        <taxon>Cytophagales</taxon>
        <taxon>Cytophagaceae</taxon>
        <taxon>Spirosoma</taxon>
    </lineage>
</organism>
<evidence type="ECO:0000313" key="1">
    <source>
        <dbReference type="EMBL" id="PRY27018.1"/>
    </source>
</evidence>
<name>A0A2T0S0R2_9BACT</name>
<proteinExistence type="predicted"/>
<sequence length="68" mass="7679">MKFMSVTMSLSISLAEQADSYVSLNGRQGFRAVKHLSHITHETTMQRYHCQTMSGLKKSANFVDSLQL</sequence>
<evidence type="ECO:0000313" key="2">
    <source>
        <dbReference type="Proteomes" id="UP000238375"/>
    </source>
</evidence>
<keyword evidence="2" id="KW-1185">Reference proteome</keyword>
<accession>A0A2T0S0R2</accession>
<gene>
    <name evidence="1" type="ORF">CLV58_13520</name>
</gene>
<comment type="caution">
    <text evidence="1">The sequence shown here is derived from an EMBL/GenBank/DDBJ whole genome shotgun (WGS) entry which is preliminary data.</text>
</comment>
<dbReference type="Proteomes" id="UP000238375">
    <property type="component" value="Unassembled WGS sequence"/>
</dbReference>